<organism evidence="2 3">
    <name type="scientific">Kwoniella heveanensis BCC8398</name>
    <dbReference type="NCBI Taxonomy" id="1296120"/>
    <lineage>
        <taxon>Eukaryota</taxon>
        <taxon>Fungi</taxon>
        <taxon>Dikarya</taxon>
        <taxon>Basidiomycota</taxon>
        <taxon>Agaricomycotina</taxon>
        <taxon>Tremellomycetes</taxon>
        <taxon>Tremellales</taxon>
        <taxon>Cryptococcaceae</taxon>
        <taxon>Kwoniella</taxon>
    </lineage>
</organism>
<evidence type="ECO:0000313" key="2">
    <source>
        <dbReference type="EMBL" id="OCF32286.1"/>
    </source>
</evidence>
<dbReference type="AlphaFoldDB" id="A0A1B9GMP3"/>
<dbReference type="GO" id="GO:0005737">
    <property type="term" value="C:cytoplasm"/>
    <property type="evidence" value="ECO:0007669"/>
    <property type="project" value="TreeGrafter"/>
</dbReference>
<dbReference type="PANTHER" id="PTHR14614:SF162">
    <property type="entry name" value="EXPRESSED PROTEIN"/>
    <property type="match status" value="1"/>
</dbReference>
<dbReference type="STRING" id="1296120.A0A1B9GMP3"/>
<gene>
    <name evidence="2" type="ORF">I316_05954</name>
</gene>
<sequence>MSTYKPLSVPLPPQVQAGESWRLGLFTGSVLGEEESGRTDDDDRGEGCSCLNLLSLVEDDPPVLGVWSEGIQIVRPDIKSSGITKSVNGGKSDLNGNGSSKGQRHDGPKGKGKDKGKGKEKEKDDGPKQGRITREFELPSSSTIDGMLRIVEQTSFDLDKKIWDSGLALSAWLWKYLPSASNTAMPHAQVERVIDLLRTNRDNGAPLRILELGGGTGLVSIALALALRGYFPHSSRYITATDLGSAIPLMDENLSTNRLASPRPASQEARLSSSSDNAPAADTIRLDAKVLDWNEDIPSWVDEQWPEVIIAADVTYNTSAFPSLLSTLTSLLNPPLDRQRQPQRPQTGLNDHRNGNGTRPLLLLAYKQRDAAERDLWGMLREKGVGMVLVDKVKGAEEEGETEIWVGGMDVSL</sequence>
<dbReference type="SUPFAM" id="SSF53335">
    <property type="entry name" value="S-adenosyl-L-methionine-dependent methyltransferases"/>
    <property type="match status" value="1"/>
</dbReference>
<dbReference type="Gene3D" id="3.40.50.150">
    <property type="entry name" value="Vaccinia Virus protein VP39"/>
    <property type="match status" value="1"/>
</dbReference>
<reference evidence="2 3" key="1">
    <citation type="submission" date="2013-07" db="EMBL/GenBank/DDBJ databases">
        <title>The Genome Sequence of Cryptococcus heveanensis BCC8398.</title>
        <authorList>
            <consortium name="The Broad Institute Genome Sequencing Platform"/>
            <person name="Cuomo C."/>
            <person name="Litvintseva A."/>
            <person name="Chen Y."/>
            <person name="Heitman J."/>
            <person name="Sun S."/>
            <person name="Springer D."/>
            <person name="Dromer F."/>
            <person name="Young S.K."/>
            <person name="Zeng Q."/>
            <person name="Gargeya S."/>
            <person name="Fitzgerald M."/>
            <person name="Abouelleil A."/>
            <person name="Alvarado L."/>
            <person name="Berlin A.M."/>
            <person name="Chapman S.B."/>
            <person name="Dewar J."/>
            <person name="Goldberg J."/>
            <person name="Griggs A."/>
            <person name="Gujja S."/>
            <person name="Hansen M."/>
            <person name="Howarth C."/>
            <person name="Imamovic A."/>
            <person name="Larimer J."/>
            <person name="McCowan C."/>
            <person name="Murphy C."/>
            <person name="Pearson M."/>
            <person name="Priest M."/>
            <person name="Roberts A."/>
            <person name="Saif S."/>
            <person name="Shea T."/>
            <person name="Sykes S."/>
            <person name="Wortman J."/>
            <person name="Nusbaum C."/>
            <person name="Birren B."/>
        </authorList>
    </citation>
    <scope>NUCLEOTIDE SEQUENCE [LARGE SCALE GENOMIC DNA]</scope>
    <source>
        <strain evidence="2 3">BCC8398</strain>
    </source>
</reference>
<feature type="compositionally biased region" description="Low complexity" evidence="1">
    <location>
        <begin position="333"/>
        <end position="346"/>
    </location>
</feature>
<dbReference type="GO" id="GO:0008757">
    <property type="term" value="F:S-adenosylmethionine-dependent methyltransferase activity"/>
    <property type="evidence" value="ECO:0007669"/>
    <property type="project" value="UniProtKB-ARBA"/>
</dbReference>
<dbReference type="PANTHER" id="PTHR14614">
    <property type="entry name" value="HEPATOCELLULAR CARCINOMA-ASSOCIATED ANTIGEN"/>
    <property type="match status" value="1"/>
</dbReference>
<keyword evidence="3" id="KW-1185">Reference proteome</keyword>
<dbReference type="OrthoDB" id="413520at2759"/>
<accession>A0A1B9GMP3</accession>
<dbReference type="InterPro" id="IPR029063">
    <property type="entry name" value="SAM-dependent_MTases_sf"/>
</dbReference>
<evidence type="ECO:0000256" key="1">
    <source>
        <dbReference type="SAM" id="MobiDB-lite"/>
    </source>
</evidence>
<protein>
    <submittedName>
        <fullName evidence="2">Uncharacterized protein</fullName>
    </submittedName>
</protein>
<evidence type="ECO:0000313" key="3">
    <source>
        <dbReference type="Proteomes" id="UP000092666"/>
    </source>
</evidence>
<feature type="region of interest" description="Disordered" evidence="1">
    <location>
        <begin position="257"/>
        <end position="278"/>
    </location>
</feature>
<proteinExistence type="predicted"/>
<name>A0A1B9GMP3_9TREE</name>
<feature type="region of interest" description="Disordered" evidence="1">
    <location>
        <begin position="82"/>
        <end position="136"/>
    </location>
</feature>
<dbReference type="Proteomes" id="UP000092666">
    <property type="component" value="Unassembled WGS sequence"/>
</dbReference>
<dbReference type="EMBL" id="KI669509">
    <property type="protein sequence ID" value="OCF32286.1"/>
    <property type="molecule type" value="Genomic_DNA"/>
</dbReference>
<dbReference type="Pfam" id="PF10294">
    <property type="entry name" value="Methyltransf_16"/>
    <property type="match status" value="1"/>
</dbReference>
<dbReference type="InterPro" id="IPR019410">
    <property type="entry name" value="Methyltransf_16"/>
</dbReference>
<dbReference type="GO" id="GO:0005634">
    <property type="term" value="C:nucleus"/>
    <property type="evidence" value="ECO:0007669"/>
    <property type="project" value="TreeGrafter"/>
</dbReference>
<feature type="compositionally biased region" description="Basic and acidic residues" evidence="1">
    <location>
        <begin position="103"/>
        <end position="136"/>
    </location>
</feature>
<feature type="compositionally biased region" description="Polar residues" evidence="1">
    <location>
        <begin position="82"/>
        <end position="101"/>
    </location>
</feature>
<reference evidence="3" key="2">
    <citation type="submission" date="2013-12" db="EMBL/GenBank/DDBJ databases">
        <title>Evolution of pathogenesis and genome organization in the Tremellales.</title>
        <authorList>
            <person name="Cuomo C."/>
            <person name="Litvintseva A."/>
            <person name="Heitman J."/>
            <person name="Chen Y."/>
            <person name="Sun S."/>
            <person name="Springer D."/>
            <person name="Dromer F."/>
            <person name="Young S."/>
            <person name="Zeng Q."/>
            <person name="Chapman S."/>
            <person name="Gujja S."/>
            <person name="Saif S."/>
            <person name="Birren B."/>
        </authorList>
    </citation>
    <scope>NUCLEOTIDE SEQUENCE [LARGE SCALE GENOMIC DNA]</scope>
    <source>
        <strain evidence="3">BCC8398</strain>
    </source>
</reference>
<feature type="region of interest" description="Disordered" evidence="1">
    <location>
        <begin position="333"/>
        <end position="356"/>
    </location>
</feature>